<evidence type="ECO:0000313" key="1">
    <source>
        <dbReference type="EMBL" id="KGQ32000.1"/>
    </source>
</evidence>
<protein>
    <submittedName>
        <fullName evidence="1">Uncharacterized protein</fullName>
    </submittedName>
</protein>
<proteinExistence type="predicted"/>
<dbReference type="Gene3D" id="1.10.340.50">
    <property type="match status" value="1"/>
</dbReference>
<reference evidence="1 2" key="1">
    <citation type="submission" date="2014-08" db="EMBL/GenBank/DDBJ databases">
        <title>Chaperone-usher fimbriae in a diverse selection of Gallibacterium genomes.</title>
        <authorList>
            <person name="Kudirkiene E."/>
            <person name="Bager R.J."/>
            <person name="Johnson T.J."/>
            <person name="Bojesen A.M."/>
        </authorList>
    </citation>
    <scope>NUCLEOTIDE SEQUENCE [LARGE SCALE GENOMIC DNA]</scope>
    <source>
        <strain evidence="1 2">20558/3kl.</strain>
    </source>
</reference>
<name>A0A0A2XMV3_9PAST</name>
<dbReference type="Gene3D" id="1.10.10.60">
    <property type="entry name" value="Homeodomain-like"/>
    <property type="match status" value="1"/>
</dbReference>
<organism evidence="1 2">
    <name type="scientific">Gallibacterium anatis</name>
    <dbReference type="NCBI Taxonomy" id="750"/>
    <lineage>
        <taxon>Bacteria</taxon>
        <taxon>Pseudomonadati</taxon>
        <taxon>Pseudomonadota</taxon>
        <taxon>Gammaproteobacteria</taxon>
        <taxon>Pasteurellales</taxon>
        <taxon>Pasteurellaceae</taxon>
        <taxon>Gallibacterium</taxon>
    </lineage>
</organism>
<comment type="caution">
    <text evidence="1">The sequence shown here is derived from an EMBL/GenBank/DDBJ whole genome shotgun (WGS) entry which is preliminary data.</text>
</comment>
<dbReference type="AlphaFoldDB" id="A0A0A2XMV3"/>
<accession>A0A0A2XMV3</accession>
<evidence type="ECO:0000313" key="2">
    <source>
        <dbReference type="Proteomes" id="UP000030526"/>
    </source>
</evidence>
<sequence>MKSDNDKANEGRNCYLFEEIKSIGYREVLDFKKSGKHFNDFNRYLMSELMILNQTLDSPLNDSELRGIAKSSSNWIWSKFTPEKFSEIQSNRSKSRWDKQQKIKDDFFNQFNLIKPDKSIKQLAQDFNVSPSTINRWLKDTKYYKSQAKKDTKKQGAIISELKNKGLKWFDIASQLNLTVANAKMLFKRYRDNLI</sequence>
<gene>
    <name evidence="1" type="ORF">JP32_05765</name>
</gene>
<dbReference type="Proteomes" id="UP000030526">
    <property type="component" value="Unassembled WGS sequence"/>
</dbReference>
<dbReference type="EMBL" id="JPXS01000026">
    <property type="protein sequence ID" value="KGQ32000.1"/>
    <property type="molecule type" value="Genomic_DNA"/>
</dbReference>